<accession>A0ABV6DLZ7</accession>
<dbReference type="RefSeq" id="WP_377470991.1">
    <property type="nucleotide sequence ID" value="NZ_JBHLWN010000060.1"/>
</dbReference>
<keyword evidence="2" id="KW-0805">Transcription regulation</keyword>
<dbReference type="InterPro" id="IPR000847">
    <property type="entry name" value="LysR_HTH_N"/>
</dbReference>
<protein>
    <submittedName>
        <fullName evidence="6">LysR family transcriptional regulator</fullName>
    </submittedName>
</protein>
<evidence type="ECO:0000256" key="1">
    <source>
        <dbReference type="ARBA" id="ARBA00009437"/>
    </source>
</evidence>
<evidence type="ECO:0000259" key="5">
    <source>
        <dbReference type="PROSITE" id="PS50931"/>
    </source>
</evidence>
<reference evidence="6 7" key="1">
    <citation type="submission" date="2024-09" db="EMBL/GenBank/DDBJ databases">
        <authorList>
            <person name="Sun Q."/>
            <person name="Mori K."/>
        </authorList>
    </citation>
    <scope>NUCLEOTIDE SEQUENCE [LARGE SCALE GENOMIC DNA]</scope>
    <source>
        <strain evidence="6 7">CCM 7759</strain>
    </source>
</reference>
<evidence type="ECO:0000256" key="3">
    <source>
        <dbReference type="ARBA" id="ARBA00023125"/>
    </source>
</evidence>
<dbReference type="CDD" id="cd05466">
    <property type="entry name" value="PBP2_LTTR_substrate"/>
    <property type="match status" value="1"/>
</dbReference>
<sequence>MDLTYLHTFRAVALQRSFTRAAAELGYAQSSVTMQMQKLEQYYDVKLFERSGRGLRLTSAGDELLKIALQMLELHQLSRESLARQSGGTLTIGTIDSIASYYLPAIIQPLRARYPELSIRIVTGREQTMIDRVKEGEQDVCLLLENGPPDSALQWTTIREEPLVFLANPAEALRASDLVMLEHLSNSEWIMAEESCNYRSMLERVLRDEGIPYRIALELGNPEAIKRCLAAGSGVSVLPRMAAEEEIRRGELAVLPIRHPAIRLDLLLGLRPKKWISQPLRTFMDMIRVE</sequence>
<keyword evidence="3" id="KW-0238">DNA-binding</keyword>
<dbReference type="InterPro" id="IPR036390">
    <property type="entry name" value="WH_DNA-bd_sf"/>
</dbReference>
<dbReference type="PROSITE" id="PS50931">
    <property type="entry name" value="HTH_LYSR"/>
    <property type="match status" value="1"/>
</dbReference>
<dbReference type="InterPro" id="IPR036388">
    <property type="entry name" value="WH-like_DNA-bd_sf"/>
</dbReference>
<dbReference type="Gene3D" id="1.10.10.10">
    <property type="entry name" value="Winged helix-like DNA-binding domain superfamily/Winged helix DNA-binding domain"/>
    <property type="match status" value="1"/>
</dbReference>
<keyword evidence="4" id="KW-0804">Transcription</keyword>
<dbReference type="SUPFAM" id="SSF46785">
    <property type="entry name" value="Winged helix' DNA-binding domain"/>
    <property type="match status" value="1"/>
</dbReference>
<dbReference type="PRINTS" id="PR00039">
    <property type="entry name" value="HTHLYSR"/>
</dbReference>
<dbReference type="SUPFAM" id="SSF53850">
    <property type="entry name" value="Periplasmic binding protein-like II"/>
    <property type="match status" value="1"/>
</dbReference>
<comment type="similarity">
    <text evidence="1">Belongs to the LysR transcriptional regulatory family.</text>
</comment>
<dbReference type="EMBL" id="JBHLWN010000060">
    <property type="protein sequence ID" value="MFC0213670.1"/>
    <property type="molecule type" value="Genomic_DNA"/>
</dbReference>
<comment type="caution">
    <text evidence="6">The sequence shown here is derived from an EMBL/GenBank/DDBJ whole genome shotgun (WGS) entry which is preliminary data.</text>
</comment>
<evidence type="ECO:0000313" key="6">
    <source>
        <dbReference type="EMBL" id="MFC0213670.1"/>
    </source>
</evidence>
<dbReference type="PANTHER" id="PTHR30126">
    <property type="entry name" value="HTH-TYPE TRANSCRIPTIONAL REGULATOR"/>
    <property type="match status" value="1"/>
</dbReference>
<evidence type="ECO:0000256" key="2">
    <source>
        <dbReference type="ARBA" id="ARBA00023015"/>
    </source>
</evidence>
<dbReference type="InterPro" id="IPR005119">
    <property type="entry name" value="LysR_subst-bd"/>
</dbReference>
<dbReference type="Pfam" id="PF00126">
    <property type="entry name" value="HTH_1"/>
    <property type="match status" value="1"/>
</dbReference>
<organism evidence="6 7">
    <name type="scientific">Paenibacillus chartarius</name>
    <dbReference type="NCBI Taxonomy" id="747481"/>
    <lineage>
        <taxon>Bacteria</taxon>
        <taxon>Bacillati</taxon>
        <taxon>Bacillota</taxon>
        <taxon>Bacilli</taxon>
        <taxon>Bacillales</taxon>
        <taxon>Paenibacillaceae</taxon>
        <taxon>Paenibacillus</taxon>
    </lineage>
</organism>
<dbReference type="Pfam" id="PF03466">
    <property type="entry name" value="LysR_substrate"/>
    <property type="match status" value="1"/>
</dbReference>
<evidence type="ECO:0000256" key="4">
    <source>
        <dbReference type="ARBA" id="ARBA00023163"/>
    </source>
</evidence>
<keyword evidence="7" id="KW-1185">Reference proteome</keyword>
<evidence type="ECO:0000313" key="7">
    <source>
        <dbReference type="Proteomes" id="UP001589776"/>
    </source>
</evidence>
<proteinExistence type="inferred from homology"/>
<dbReference type="Gene3D" id="3.40.190.10">
    <property type="entry name" value="Periplasmic binding protein-like II"/>
    <property type="match status" value="2"/>
</dbReference>
<name>A0ABV6DLZ7_9BACL</name>
<feature type="domain" description="HTH lysR-type" evidence="5">
    <location>
        <begin position="1"/>
        <end position="58"/>
    </location>
</feature>
<gene>
    <name evidence="6" type="ORF">ACFFK0_14595</name>
</gene>
<dbReference type="Proteomes" id="UP001589776">
    <property type="component" value="Unassembled WGS sequence"/>
</dbReference>
<dbReference type="PANTHER" id="PTHR30126:SF40">
    <property type="entry name" value="HTH-TYPE TRANSCRIPTIONAL REGULATOR GLTR"/>
    <property type="match status" value="1"/>
</dbReference>